<dbReference type="Proteomes" id="UP001519460">
    <property type="component" value="Unassembled WGS sequence"/>
</dbReference>
<dbReference type="EMBL" id="JACVVK020000050">
    <property type="protein sequence ID" value="KAK7498512.1"/>
    <property type="molecule type" value="Genomic_DNA"/>
</dbReference>
<comment type="caution">
    <text evidence="1">The sequence shown here is derived from an EMBL/GenBank/DDBJ whole genome shotgun (WGS) entry which is preliminary data.</text>
</comment>
<proteinExistence type="predicted"/>
<keyword evidence="2" id="KW-1185">Reference proteome</keyword>
<evidence type="ECO:0000313" key="1">
    <source>
        <dbReference type="EMBL" id="KAK7498512.1"/>
    </source>
</evidence>
<reference evidence="1 2" key="1">
    <citation type="journal article" date="2023" name="Sci. Data">
        <title>Genome assembly of the Korean intertidal mud-creeper Batillaria attramentaria.</title>
        <authorList>
            <person name="Patra A.K."/>
            <person name="Ho P.T."/>
            <person name="Jun S."/>
            <person name="Lee S.J."/>
            <person name="Kim Y."/>
            <person name="Won Y.J."/>
        </authorList>
    </citation>
    <scope>NUCLEOTIDE SEQUENCE [LARGE SCALE GENOMIC DNA]</scope>
    <source>
        <strain evidence="1">Wonlab-2016</strain>
    </source>
</reference>
<gene>
    <name evidence="1" type="ORF">BaRGS_00010172</name>
</gene>
<name>A0ABD0LG98_9CAEN</name>
<protein>
    <submittedName>
        <fullName evidence="1">Uncharacterized protein</fullName>
    </submittedName>
</protein>
<dbReference type="AlphaFoldDB" id="A0ABD0LG98"/>
<accession>A0ABD0LG98</accession>
<organism evidence="1 2">
    <name type="scientific">Batillaria attramentaria</name>
    <dbReference type="NCBI Taxonomy" id="370345"/>
    <lineage>
        <taxon>Eukaryota</taxon>
        <taxon>Metazoa</taxon>
        <taxon>Spiralia</taxon>
        <taxon>Lophotrochozoa</taxon>
        <taxon>Mollusca</taxon>
        <taxon>Gastropoda</taxon>
        <taxon>Caenogastropoda</taxon>
        <taxon>Sorbeoconcha</taxon>
        <taxon>Cerithioidea</taxon>
        <taxon>Batillariidae</taxon>
        <taxon>Batillaria</taxon>
    </lineage>
</organism>
<evidence type="ECO:0000313" key="2">
    <source>
        <dbReference type="Proteomes" id="UP001519460"/>
    </source>
</evidence>
<sequence length="90" mass="10151">MKSRSDRRWSSWLSECTLSSFFFGRDFQDSKALTNLLSSYSLPVVNTALVVARWTVQVCCAHTIFLQVIFRPPVASKGSPVAISKRLQPQ</sequence>